<dbReference type="AlphaFoldDB" id="A0A6H2H8D0"/>
<dbReference type="InterPro" id="IPR054612">
    <property type="entry name" value="Phage_capsid-like_C"/>
</dbReference>
<gene>
    <name evidence="7" type="ORF">HC248_01415</name>
</gene>
<dbReference type="Gene3D" id="3.30.2400.10">
    <property type="entry name" value="Major capsid protein gp5"/>
    <property type="match status" value="1"/>
</dbReference>
<keyword evidence="8" id="KW-1185">Reference proteome</keyword>
<dbReference type="GO" id="GO:0008233">
    <property type="term" value="F:peptidase activity"/>
    <property type="evidence" value="ECO:0007669"/>
    <property type="project" value="UniProtKB-KW"/>
</dbReference>
<evidence type="ECO:0000259" key="5">
    <source>
        <dbReference type="Pfam" id="PF04586"/>
    </source>
</evidence>
<reference evidence="7 8" key="1">
    <citation type="submission" date="2020-04" db="EMBL/GenBank/DDBJ databases">
        <title>Complete genome of a Psychrophilic, Marine, Gas Vacuolate Bacterium Polaromonas vacuolata KCTC 22033T.</title>
        <authorList>
            <person name="Hwang K."/>
            <person name="Kim K.M."/>
        </authorList>
    </citation>
    <scope>NUCLEOTIDE SEQUENCE [LARGE SCALE GENOMIC DNA]</scope>
    <source>
        <strain evidence="7 8">KCTC 22033</strain>
    </source>
</reference>
<proteinExistence type="predicted"/>
<dbReference type="KEGG" id="pvac:HC248_01415"/>
<dbReference type="RefSeq" id="WP_168921880.1">
    <property type="nucleotide sequence ID" value="NZ_CP051461.1"/>
</dbReference>
<evidence type="ECO:0000259" key="6">
    <source>
        <dbReference type="Pfam" id="PF05065"/>
    </source>
</evidence>
<keyword evidence="4" id="KW-0378">Hydrolase</keyword>
<dbReference type="Proteomes" id="UP000502041">
    <property type="component" value="Chromosome"/>
</dbReference>
<evidence type="ECO:0000313" key="7">
    <source>
        <dbReference type="EMBL" id="QJC56129.1"/>
    </source>
</evidence>
<dbReference type="GO" id="GO:0006508">
    <property type="term" value="P:proteolysis"/>
    <property type="evidence" value="ECO:0007669"/>
    <property type="project" value="UniProtKB-KW"/>
</dbReference>
<evidence type="ECO:0000256" key="4">
    <source>
        <dbReference type="ARBA" id="ARBA00022801"/>
    </source>
</evidence>
<comment type="subcellular location">
    <subcellularLocation>
        <location evidence="1">Virion</location>
    </subcellularLocation>
</comment>
<dbReference type="NCBIfam" id="TIGR01554">
    <property type="entry name" value="major_cap_HK97"/>
    <property type="match status" value="1"/>
</dbReference>
<keyword evidence="2" id="KW-1188">Viral release from host cell</keyword>
<feature type="domain" description="Phage capsid-like C-terminal" evidence="6">
    <location>
        <begin position="331"/>
        <end position="610"/>
    </location>
</feature>
<protein>
    <recommendedName>
        <fullName evidence="9">Phage major capsid protein</fullName>
    </recommendedName>
</protein>
<evidence type="ECO:0000256" key="1">
    <source>
        <dbReference type="ARBA" id="ARBA00004328"/>
    </source>
</evidence>
<evidence type="ECO:0000256" key="2">
    <source>
        <dbReference type="ARBA" id="ARBA00022612"/>
    </source>
</evidence>
<feature type="domain" description="Prohead serine protease" evidence="5">
    <location>
        <begin position="61"/>
        <end position="167"/>
    </location>
</feature>
<dbReference type="InterPro" id="IPR054613">
    <property type="entry name" value="Peptidase_S78_dom"/>
</dbReference>
<dbReference type="InterPro" id="IPR024455">
    <property type="entry name" value="Phage_capsid"/>
</dbReference>
<dbReference type="SUPFAM" id="SSF56563">
    <property type="entry name" value="Major capsid protein gp5"/>
    <property type="match status" value="1"/>
</dbReference>
<dbReference type="Pfam" id="PF05065">
    <property type="entry name" value="Phage_capsid"/>
    <property type="match status" value="1"/>
</dbReference>
<dbReference type="Pfam" id="PF04586">
    <property type="entry name" value="Peptidase_S78"/>
    <property type="match status" value="1"/>
</dbReference>
<evidence type="ECO:0008006" key="9">
    <source>
        <dbReference type="Google" id="ProtNLM"/>
    </source>
</evidence>
<organism evidence="7 8">
    <name type="scientific">Polaromonas vacuolata</name>
    <dbReference type="NCBI Taxonomy" id="37448"/>
    <lineage>
        <taxon>Bacteria</taxon>
        <taxon>Pseudomonadati</taxon>
        <taxon>Pseudomonadota</taxon>
        <taxon>Betaproteobacteria</taxon>
        <taxon>Burkholderiales</taxon>
        <taxon>Comamonadaceae</taxon>
        <taxon>Polaromonas</taxon>
    </lineage>
</organism>
<accession>A0A6H2H8D0</accession>
<sequence length="615" mass="65713">MSSNSIPDNLARYLTEDGKKQERSFVVERSTVNVVARTVEMAFASETPYERYWGIEILECTPNAMRQSRMRSGANLLCDHNPTDVVGVIESVEIGVDRVARAVVRFGKSERAEEVFQDVIDGIRRNVSVGYMIHKAVLVETKDGVETYRVTDWEPYENSLVSIPADASVGVGRSHAPASADNTSFVPKTPLEKSMPETIVAPVIETPKQRNHAAEISAIAAAMPGGAELALKSIQAGHTVEQFQADAIRAMSNKPLPTSDIGLTKKEAARFSILKVARHLANPDENSYKATAFERECSEAVGSKMGRTARGFFMPSDVQKRDLVVGTPTSGGNLVATDLLMGSFIDMLRNAMVIDKLGARMLTGLVGNVAIPKQTSGSTIYWVAENTAPTESQQAIGQVLMSPKTAGGFTDIGRTLMNQTSLDVENFVMSDLAINLGLGIQQAALSGTGASNQPSGLLTRITPSVLGGTNGLAPTWQNIIDLETNVAVANADVGSMAYLVNAKTRGKFKSTQKFSGTNGLPVWGEGLQPLNGYNAAVTNALPSNLTKGTSNGVCSALIFGNWSDLVIGMWGTTDLIRDPYTASSSGGVRIVALQDVDVNVRNIESFATMVDALTS</sequence>
<dbReference type="EMBL" id="CP051461">
    <property type="protein sequence ID" value="QJC56129.1"/>
    <property type="molecule type" value="Genomic_DNA"/>
</dbReference>
<evidence type="ECO:0000313" key="8">
    <source>
        <dbReference type="Proteomes" id="UP000502041"/>
    </source>
</evidence>
<keyword evidence="3" id="KW-0645">Protease</keyword>
<name>A0A6H2H8D0_9BURK</name>
<evidence type="ECO:0000256" key="3">
    <source>
        <dbReference type="ARBA" id="ARBA00022670"/>
    </source>
</evidence>